<evidence type="ECO:0000313" key="14">
    <source>
        <dbReference type="Proteomes" id="UP000748332"/>
    </source>
</evidence>
<comment type="caution">
    <text evidence="13">The sequence shown here is derived from an EMBL/GenBank/DDBJ whole genome shotgun (WGS) entry which is preliminary data.</text>
</comment>
<feature type="domain" description="DNA polymerase III beta sliding clamp central" evidence="11">
    <location>
        <begin position="129"/>
        <end position="249"/>
    </location>
</feature>
<comment type="subunit">
    <text evidence="9">Forms a ring-shaped head-to-tail homodimer around DNA.</text>
</comment>
<evidence type="ECO:0000256" key="6">
    <source>
        <dbReference type="ARBA" id="ARBA00022705"/>
    </source>
</evidence>
<feature type="domain" description="DNA polymerase III beta sliding clamp N-terminal" evidence="10">
    <location>
        <begin position="1"/>
        <end position="117"/>
    </location>
</feature>
<dbReference type="SMART" id="SM00480">
    <property type="entry name" value="POL3Bc"/>
    <property type="match status" value="1"/>
</dbReference>
<keyword evidence="7 9" id="KW-0239">DNA-directed DNA polymerase</keyword>
<dbReference type="Pfam" id="PF00712">
    <property type="entry name" value="DNA_pol3_beta"/>
    <property type="match status" value="1"/>
</dbReference>
<dbReference type="GO" id="GO:0003887">
    <property type="term" value="F:DNA-directed DNA polymerase activity"/>
    <property type="evidence" value="ECO:0007669"/>
    <property type="project" value="UniProtKB-UniRule"/>
</dbReference>
<keyword evidence="4 9" id="KW-0808">Transferase</keyword>
<comment type="subcellular location">
    <subcellularLocation>
        <location evidence="1 9">Cytoplasm</location>
    </subcellularLocation>
</comment>
<evidence type="ECO:0000256" key="5">
    <source>
        <dbReference type="ARBA" id="ARBA00022695"/>
    </source>
</evidence>
<dbReference type="InterPro" id="IPR001001">
    <property type="entry name" value="DNA_polIII_beta"/>
</dbReference>
<dbReference type="GO" id="GO:0009360">
    <property type="term" value="C:DNA polymerase III complex"/>
    <property type="evidence" value="ECO:0007669"/>
    <property type="project" value="InterPro"/>
</dbReference>
<dbReference type="PANTHER" id="PTHR30478">
    <property type="entry name" value="DNA POLYMERASE III SUBUNIT BETA"/>
    <property type="match status" value="1"/>
</dbReference>
<evidence type="ECO:0000256" key="7">
    <source>
        <dbReference type="ARBA" id="ARBA00022932"/>
    </source>
</evidence>
<dbReference type="PIRSF" id="PIRSF000804">
    <property type="entry name" value="DNA_pol_III_b"/>
    <property type="match status" value="1"/>
</dbReference>
<evidence type="ECO:0000259" key="12">
    <source>
        <dbReference type="Pfam" id="PF02768"/>
    </source>
</evidence>
<dbReference type="GO" id="GO:0003677">
    <property type="term" value="F:DNA binding"/>
    <property type="evidence" value="ECO:0007669"/>
    <property type="project" value="UniProtKB-UniRule"/>
</dbReference>
<accession>A0A955HZ47</accession>
<reference evidence="13" key="1">
    <citation type="submission" date="2020-04" db="EMBL/GenBank/DDBJ databases">
        <authorList>
            <person name="Zhang T."/>
        </authorList>
    </citation>
    <scope>NUCLEOTIDE SEQUENCE</scope>
    <source>
        <strain evidence="13">HKST-UBA16</strain>
    </source>
</reference>
<evidence type="ECO:0000256" key="2">
    <source>
        <dbReference type="ARBA" id="ARBA00010752"/>
    </source>
</evidence>
<comment type="function">
    <text evidence="9">Confers DNA tethering and processivity to DNA polymerases and other proteins. Acts as a clamp, forming a ring around DNA (a reaction catalyzed by the clamp-loading complex) which diffuses in an ATP-independent manner freely and bidirectionally along dsDNA. Initially characterized for its ability to contact the catalytic subunit of DNA polymerase III (Pol III), a complex, multichain enzyme responsible for most of the replicative synthesis in bacteria; Pol III exhibits 3'-5' exonuclease proofreading activity. The beta chain is required for initiation of replication as well as for processivity of DNA replication.</text>
</comment>
<feature type="domain" description="DNA polymerase III beta sliding clamp C-terminal" evidence="12">
    <location>
        <begin position="253"/>
        <end position="375"/>
    </location>
</feature>
<dbReference type="AlphaFoldDB" id="A0A955HZ47"/>
<dbReference type="Pfam" id="PF02768">
    <property type="entry name" value="DNA_pol3_beta_3"/>
    <property type="match status" value="1"/>
</dbReference>
<sequence>MQFSCNQDTFAKYLNVVSRIVNTKPGLPILNNVLFETSNGKLMMTATDLEISLNCWIGAEIKAEGKVTVPAKQLSEFVNSIPSEKVDVVFDKKTVKVSTLNNSAEFNIIPPDDYPSIVSVNGEKPLLKLPKEDLLTAINRVVFSAATDDIKPVMTGIKLEISKDTVSFVGSDGLRLSRQSMKLLEPISNPVDLLVPAKAMEELAYIVSEFSSENSNNTVDLYFVEDRNQVIFRYNDIDLISRLIDGQYPAYQQVIPTGYQTKSDIKRTEFQNALRVVNIIARGVLGSKLFVDQNPKDNVITLSATQSEVGSNESSFAATIEGEEIKMAFSAKLLSDMLSHIGAEDIVFESSSPTSAGVFKIKGDDSFLHLIMPMRL</sequence>
<keyword evidence="6 9" id="KW-0235">DNA replication</keyword>
<evidence type="ECO:0000256" key="1">
    <source>
        <dbReference type="ARBA" id="ARBA00004496"/>
    </source>
</evidence>
<evidence type="ECO:0000256" key="3">
    <source>
        <dbReference type="ARBA" id="ARBA00022490"/>
    </source>
</evidence>
<name>A0A955HZ47_9BACT</name>
<keyword evidence="3 9" id="KW-0963">Cytoplasm</keyword>
<evidence type="ECO:0000259" key="10">
    <source>
        <dbReference type="Pfam" id="PF00712"/>
    </source>
</evidence>
<reference evidence="13" key="2">
    <citation type="journal article" date="2021" name="Microbiome">
        <title>Successional dynamics and alternative stable states in a saline activated sludge microbial community over 9 years.</title>
        <authorList>
            <person name="Wang Y."/>
            <person name="Ye J."/>
            <person name="Ju F."/>
            <person name="Liu L."/>
            <person name="Boyd J.A."/>
            <person name="Deng Y."/>
            <person name="Parks D.H."/>
            <person name="Jiang X."/>
            <person name="Yin X."/>
            <person name="Woodcroft B.J."/>
            <person name="Tyson G.W."/>
            <person name="Hugenholtz P."/>
            <person name="Polz M.F."/>
            <person name="Zhang T."/>
        </authorList>
    </citation>
    <scope>NUCLEOTIDE SEQUENCE</scope>
    <source>
        <strain evidence="13">HKST-UBA16</strain>
    </source>
</reference>
<dbReference type="SUPFAM" id="SSF55979">
    <property type="entry name" value="DNA clamp"/>
    <property type="match status" value="3"/>
</dbReference>
<organism evidence="13 14">
    <name type="scientific">Candidatus Dojkabacteria bacterium</name>
    <dbReference type="NCBI Taxonomy" id="2099670"/>
    <lineage>
        <taxon>Bacteria</taxon>
        <taxon>Candidatus Dojkabacteria</taxon>
    </lineage>
</organism>
<dbReference type="Pfam" id="PF02767">
    <property type="entry name" value="DNA_pol3_beta_2"/>
    <property type="match status" value="1"/>
</dbReference>
<dbReference type="Gene3D" id="3.70.10.10">
    <property type="match status" value="1"/>
</dbReference>
<proteinExistence type="inferred from homology"/>
<evidence type="ECO:0000256" key="8">
    <source>
        <dbReference type="ARBA" id="ARBA00023125"/>
    </source>
</evidence>
<dbReference type="InterPro" id="IPR022635">
    <property type="entry name" value="DNA_polIII_beta_C"/>
</dbReference>
<dbReference type="Gene3D" id="3.10.150.10">
    <property type="entry name" value="DNA Polymerase III, subunit A, domain 2"/>
    <property type="match status" value="1"/>
</dbReference>
<dbReference type="GO" id="GO:0005737">
    <property type="term" value="C:cytoplasm"/>
    <property type="evidence" value="ECO:0007669"/>
    <property type="project" value="UniProtKB-SubCell"/>
</dbReference>
<dbReference type="InterPro" id="IPR022634">
    <property type="entry name" value="DNA_polIII_beta_N"/>
</dbReference>
<evidence type="ECO:0000259" key="11">
    <source>
        <dbReference type="Pfam" id="PF02767"/>
    </source>
</evidence>
<dbReference type="EMBL" id="JAGQLM010000062">
    <property type="protein sequence ID" value="MCA9375006.1"/>
    <property type="molecule type" value="Genomic_DNA"/>
</dbReference>
<dbReference type="Proteomes" id="UP000748332">
    <property type="component" value="Unassembled WGS sequence"/>
</dbReference>
<keyword evidence="5 9" id="KW-0548">Nucleotidyltransferase</keyword>
<evidence type="ECO:0000313" key="13">
    <source>
        <dbReference type="EMBL" id="MCA9375006.1"/>
    </source>
</evidence>
<dbReference type="InterPro" id="IPR046938">
    <property type="entry name" value="DNA_clamp_sf"/>
</dbReference>
<keyword evidence="8" id="KW-0238">DNA-binding</keyword>
<dbReference type="PANTHER" id="PTHR30478:SF0">
    <property type="entry name" value="BETA SLIDING CLAMP"/>
    <property type="match status" value="1"/>
</dbReference>
<dbReference type="NCBIfam" id="TIGR00663">
    <property type="entry name" value="dnan"/>
    <property type="match status" value="1"/>
</dbReference>
<evidence type="ECO:0000256" key="4">
    <source>
        <dbReference type="ARBA" id="ARBA00022679"/>
    </source>
</evidence>
<dbReference type="CDD" id="cd00140">
    <property type="entry name" value="beta_clamp"/>
    <property type="match status" value="1"/>
</dbReference>
<gene>
    <name evidence="13" type="primary">dnaN</name>
    <name evidence="13" type="ORF">KC622_01605</name>
</gene>
<dbReference type="InterPro" id="IPR022637">
    <property type="entry name" value="DNA_polIII_beta_cen"/>
</dbReference>
<protein>
    <recommendedName>
        <fullName evidence="9">Beta sliding clamp</fullName>
    </recommendedName>
</protein>
<evidence type="ECO:0000256" key="9">
    <source>
        <dbReference type="PIRNR" id="PIRNR000804"/>
    </source>
</evidence>
<comment type="similarity">
    <text evidence="2 9">Belongs to the beta sliding clamp family.</text>
</comment>
<dbReference type="GO" id="GO:0008408">
    <property type="term" value="F:3'-5' exonuclease activity"/>
    <property type="evidence" value="ECO:0007669"/>
    <property type="project" value="InterPro"/>
</dbReference>
<dbReference type="GO" id="GO:0006271">
    <property type="term" value="P:DNA strand elongation involved in DNA replication"/>
    <property type="evidence" value="ECO:0007669"/>
    <property type="project" value="TreeGrafter"/>
</dbReference>